<organism evidence="2 3">
    <name type="scientific">Madurella fahalii</name>
    <dbReference type="NCBI Taxonomy" id="1157608"/>
    <lineage>
        <taxon>Eukaryota</taxon>
        <taxon>Fungi</taxon>
        <taxon>Dikarya</taxon>
        <taxon>Ascomycota</taxon>
        <taxon>Pezizomycotina</taxon>
        <taxon>Sordariomycetes</taxon>
        <taxon>Sordariomycetidae</taxon>
        <taxon>Sordariales</taxon>
        <taxon>Sordariales incertae sedis</taxon>
        <taxon>Madurella</taxon>
    </lineage>
</organism>
<comment type="caution">
    <text evidence="2">The sequence shown here is derived from an EMBL/GenBank/DDBJ whole genome shotgun (WGS) entry which is preliminary data.</text>
</comment>
<reference evidence="2 3" key="1">
    <citation type="submission" date="2024-09" db="EMBL/GenBank/DDBJ databases">
        <title>Itraconazole resistance in Madurella fahalii resulting from another homologue of gene encoding cytochrome P450 14-alpha sterol demethylase (CYP51).</title>
        <authorList>
            <person name="Yoshioka I."/>
            <person name="Fahal A.H."/>
            <person name="Kaneko S."/>
            <person name="Yaguchi T."/>
        </authorList>
    </citation>
    <scope>NUCLEOTIDE SEQUENCE [LARGE SCALE GENOMIC DNA]</scope>
    <source>
        <strain evidence="2 3">IFM 68171</strain>
    </source>
</reference>
<proteinExistence type="predicted"/>
<evidence type="ECO:0008006" key="4">
    <source>
        <dbReference type="Google" id="ProtNLM"/>
    </source>
</evidence>
<dbReference type="SUPFAM" id="SSF57850">
    <property type="entry name" value="RING/U-box"/>
    <property type="match status" value="1"/>
</dbReference>
<name>A0ABQ0FZ37_9PEZI</name>
<gene>
    <name evidence="2" type="ORF">MFIFM68171_00976</name>
</gene>
<dbReference type="InterPro" id="IPR013083">
    <property type="entry name" value="Znf_RING/FYVE/PHD"/>
</dbReference>
<feature type="region of interest" description="Disordered" evidence="1">
    <location>
        <begin position="488"/>
        <end position="510"/>
    </location>
</feature>
<accession>A0ABQ0FZ37</accession>
<dbReference type="GeneID" id="98171721"/>
<evidence type="ECO:0000313" key="2">
    <source>
        <dbReference type="EMBL" id="GAB1310766.1"/>
    </source>
</evidence>
<evidence type="ECO:0000313" key="3">
    <source>
        <dbReference type="Proteomes" id="UP001628179"/>
    </source>
</evidence>
<dbReference type="EMBL" id="BAAFSV010000001">
    <property type="protein sequence ID" value="GAB1310766.1"/>
    <property type="molecule type" value="Genomic_DNA"/>
</dbReference>
<sequence>MCILLIRNFQCPGALDPHQCKYMLRCSTPSVYRNAEKYEGALDFPCMESLDTRTEWYDEACPACTGEISVPKTNPTKVVTTPHHDVAIPARDYAFCMATWLFVCIYENITEDSSYHVPNPIANATVGTARTSWIRDDVFLERQIMVLSELMCQVRPEHGSLTELTVVLPEPRSGNQLDFSVERNERCDCLATQQPYLTNWATDIRRRAAAVAYFNMMTGLNFFDLMLAFGNQEVFFREHQKIQTRILDKNLSYQSRFPVPDMLRVSGEEVAHRTQVLAEDIAKLNAEYLAQIPREHASKGETARHEARASLLQWVKIILARDSGITLKRARIILEWFANKVVKYDPDWAAFVPAPGSSTWKRLAYFANACPYDTGRWVGYTTQVLGEGAYPERKMEGLCSDWEKEDRARAAIVQNNVVAASEAEIAELEHAECLVCLSEFKDHTTVFKTPVRNPHCGSEHSRHWVSLPCIVKAARTLQGSDLTPRTPECPACRTKFEPEDDSGNAKGSSG</sequence>
<dbReference type="Proteomes" id="UP001628179">
    <property type="component" value="Unassembled WGS sequence"/>
</dbReference>
<keyword evidence="3" id="KW-1185">Reference proteome</keyword>
<dbReference type="Gene3D" id="3.30.40.10">
    <property type="entry name" value="Zinc/RING finger domain, C3HC4 (zinc finger)"/>
    <property type="match status" value="1"/>
</dbReference>
<protein>
    <recommendedName>
        <fullName evidence="4">RING-type domain-containing protein</fullName>
    </recommendedName>
</protein>
<dbReference type="RefSeq" id="XP_070912499.1">
    <property type="nucleotide sequence ID" value="XM_071056398.1"/>
</dbReference>
<evidence type="ECO:0000256" key="1">
    <source>
        <dbReference type="SAM" id="MobiDB-lite"/>
    </source>
</evidence>